<evidence type="ECO:0000256" key="2">
    <source>
        <dbReference type="ARBA" id="ARBA00023002"/>
    </source>
</evidence>
<dbReference type="PRINTS" id="PR00080">
    <property type="entry name" value="SDRFAMILY"/>
</dbReference>
<proteinExistence type="inferred from homology"/>
<dbReference type="PRINTS" id="PR00081">
    <property type="entry name" value="GDHRDH"/>
</dbReference>
<dbReference type="Proteomes" id="UP000308092">
    <property type="component" value="Unassembled WGS sequence"/>
</dbReference>
<keyword evidence="2" id="KW-0560">Oxidoreductase</keyword>
<dbReference type="InterPro" id="IPR002347">
    <property type="entry name" value="SDR_fam"/>
</dbReference>
<dbReference type="VEuPathDB" id="FungiDB:EYZ11_007246"/>
<keyword evidence="4" id="KW-1185">Reference proteome</keyword>
<sequence length="139" mass="15041">MAKEGTDVTIVHCPEVKFKQLNILVNNASKQIVYKDLTRIDLGRVGDIFQCSIIQMIAMAKDALPYMSRGDSIINTTSVVTLQGLGMVDYAATKGANVGFTKSLAVQLIPKEIRVNAVVPGAVYTAIQLGTRQGWGLRS</sequence>
<reference evidence="3 4" key="1">
    <citation type="submission" date="2019-03" db="EMBL/GenBank/DDBJ databases">
        <title>The genome sequence of a newly discovered highly antifungal drug resistant Aspergillus species, Aspergillus tanneri NIH 1004.</title>
        <authorList>
            <person name="Mounaud S."/>
            <person name="Singh I."/>
            <person name="Joardar V."/>
            <person name="Pakala S."/>
            <person name="Pakala S."/>
            <person name="Venepally P."/>
            <person name="Hoover J."/>
            <person name="Nierman W."/>
            <person name="Chung J."/>
            <person name="Losada L."/>
        </authorList>
    </citation>
    <scope>NUCLEOTIDE SEQUENCE [LARGE SCALE GENOMIC DNA]</scope>
    <source>
        <strain evidence="3 4">NIH1004</strain>
    </source>
</reference>
<dbReference type="GO" id="GO:0016614">
    <property type="term" value="F:oxidoreductase activity, acting on CH-OH group of donors"/>
    <property type="evidence" value="ECO:0007669"/>
    <property type="project" value="UniProtKB-ARBA"/>
</dbReference>
<name>A0A4S3JFT1_9EURO</name>
<gene>
    <name evidence="3" type="ORF">EYZ11_007246</name>
</gene>
<dbReference type="Gene3D" id="3.40.50.720">
    <property type="entry name" value="NAD(P)-binding Rossmann-like Domain"/>
    <property type="match status" value="1"/>
</dbReference>
<dbReference type="SUPFAM" id="SSF51735">
    <property type="entry name" value="NAD(P)-binding Rossmann-fold domains"/>
    <property type="match status" value="1"/>
</dbReference>
<dbReference type="EMBL" id="SOSA01000274">
    <property type="protein sequence ID" value="THC93288.1"/>
    <property type="molecule type" value="Genomic_DNA"/>
</dbReference>
<dbReference type="AlphaFoldDB" id="A0A4S3JFT1"/>
<comment type="caution">
    <text evidence="3">The sequence shown here is derived from an EMBL/GenBank/DDBJ whole genome shotgun (WGS) entry which is preliminary data.</text>
</comment>
<evidence type="ECO:0000313" key="3">
    <source>
        <dbReference type="EMBL" id="THC93288.1"/>
    </source>
</evidence>
<evidence type="ECO:0000256" key="1">
    <source>
        <dbReference type="ARBA" id="ARBA00006484"/>
    </source>
</evidence>
<accession>A0A4S3JFT1</accession>
<dbReference type="PANTHER" id="PTHR48107">
    <property type="entry name" value="NADPH-DEPENDENT ALDEHYDE REDUCTASE-LIKE PROTEIN, CHLOROPLASTIC-RELATED"/>
    <property type="match status" value="1"/>
</dbReference>
<dbReference type="Pfam" id="PF00106">
    <property type="entry name" value="adh_short"/>
    <property type="match status" value="1"/>
</dbReference>
<organism evidence="3 4">
    <name type="scientific">Aspergillus tanneri</name>
    <dbReference type="NCBI Taxonomy" id="1220188"/>
    <lineage>
        <taxon>Eukaryota</taxon>
        <taxon>Fungi</taxon>
        <taxon>Dikarya</taxon>
        <taxon>Ascomycota</taxon>
        <taxon>Pezizomycotina</taxon>
        <taxon>Eurotiomycetes</taxon>
        <taxon>Eurotiomycetidae</taxon>
        <taxon>Eurotiales</taxon>
        <taxon>Aspergillaceae</taxon>
        <taxon>Aspergillus</taxon>
        <taxon>Aspergillus subgen. Circumdati</taxon>
    </lineage>
</organism>
<protein>
    <submittedName>
        <fullName evidence="3">Uncharacterized protein</fullName>
    </submittedName>
</protein>
<dbReference type="PANTHER" id="PTHR48107:SF16">
    <property type="entry name" value="NADPH-DEPENDENT ALDEHYDE REDUCTASE 1, CHLOROPLASTIC"/>
    <property type="match status" value="1"/>
</dbReference>
<evidence type="ECO:0000313" key="4">
    <source>
        <dbReference type="Proteomes" id="UP000308092"/>
    </source>
</evidence>
<dbReference type="STRING" id="1220188.A0A4S3JFT1"/>
<comment type="similarity">
    <text evidence="1">Belongs to the short-chain dehydrogenases/reductases (SDR) family.</text>
</comment>
<dbReference type="InterPro" id="IPR036291">
    <property type="entry name" value="NAD(P)-bd_dom_sf"/>
</dbReference>